<organism evidence="5">
    <name type="scientific">Amphimedon queenslandica</name>
    <name type="common">Sponge</name>
    <dbReference type="NCBI Taxonomy" id="400682"/>
    <lineage>
        <taxon>Eukaryota</taxon>
        <taxon>Metazoa</taxon>
        <taxon>Porifera</taxon>
        <taxon>Demospongiae</taxon>
        <taxon>Heteroscleromorpha</taxon>
        <taxon>Haplosclerida</taxon>
        <taxon>Niphatidae</taxon>
        <taxon>Amphimedon</taxon>
    </lineage>
</organism>
<dbReference type="AlphaFoldDB" id="A0A1X7UK06"/>
<evidence type="ECO:0000256" key="3">
    <source>
        <dbReference type="SAM" id="MobiDB-lite"/>
    </source>
</evidence>
<dbReference type="InParanoid" id="A0A1X7UK06"/>
<evidence type="ECO:0000313" key="5">
    <source>
        <dbReference type="EnsemblMetazoa" id="Aqu2.1.27786_001"/>
    </source>
</evidence>
<name>A0A1X7UK06_AMPQE</name>
<evidence type="ECO:0000256" key="1">
    <source>
        <dbReference type="ARBA" id="ARBA00008535"/>
    </source>
</evidence>
<feature type="region of interest" description="Disordered" evidence="3">
    <location>
        <begin position="228"/>
        <end position="268"/>
    </location>
</feature>
<comment type="similarity">
    <text evidence="1">Belongs to the TRAFAC class TrmE-Era-EngA-EngB-Septin-like GTPase superfamily. AIG1/Toc34/Toc159-like paraseptin GTPase family. IAN subfamily.</text>
</comment>
<feature type="region of interest" description="Disordered" evidence="3">
    <location>
        <begin position="492"/>
        <end position="511"/>
    </location>
</feature>
<feature type="region of interest" description="Disordered" evidence="3">
    <location>
        <begin position="363"/>
        <end position="413"/>
    </location>
</feature>
<feature type="compositionally biased region" description="Basic and acidic residues" evidence="3">
    <location>
        <begin position="247"/>
        <end position="260"/>
    </location>
</feature>
<sequence length="598" mass="67587">MVYWGARVAKEGAGAARCTTEVEVFEKNIKGIPVVVFDSPGLQDNTSNEEEYIRKMKETCQKLSLVLYCTKMINTRLGDDDKKAMKKLTQAFGQSFWNHAVFVLTFANMERVDRKDDRDEPSADPPIHFKVAWESLMKRRFEGRVQIWKEELHKFLIDEVKVDPSIANGVPVIPTGDHVATFNNPNPLHLPDRDNWFQKLWETCSFRVREYGLFLKINCCRMTAVDEGDDDGDADQQEISACQGDDLPGKETENPTREAGKAVSVTPPASYDIKQEVPAVPVLPPTGSKHEELVAMTPIEMEKKQDSKCEPQLQEIPGSPSVKERRKIFEIPQEKQPSPRATKPRSTSLSTDKLFSMELERSLSVGASPVHKPKVIPKSPSSRPQPPPKPHHLKSLQSNTHSKERLRVENKRWSDSPAIMSTYELQSGPNEHYCQEDTPTSLPCQESTKENIQCKDFSKKYQEEIISSESVTPNKEDETDTQIDVFLCEAPNENTPCEEDTPDENIIPSKNETGKEKLGIEDTNNAENKILVVVEAADGLLNQPIHISSDFVAEMSVKAVEKKFGRKVAEAFRDALKHVKKPGHWFIKLIKKKKITNQ</sequence>
<dbReference type="EnsemblMetazoa" id="Aqu2.1.27786_001">
    <property type="protein sequence ID" value="Aqu2.1.27786_001"/>
    <property type="gene ID" value="Aqu2.1.27786"/>
</dbReference>
<evidence type="ECO:0000259" key="4">
    <source>
        <dbReference type="Pfam" id="PF04548"/>
    </source>
</evidence>
<dbReference type="GO" id="GO:0005525">
    <property type="term" value="F:GTP binding"/>
    <property type="evidence" value="ECO:0007669"/>
    <property type="project" value="InterPro"/>
</dbReference>
<dbReference type="InterPro" id="IPR027417">
    <property type="entry name" value="P-loop_NTPase"/>
</dbReference>
<reference evidence="5" key="1">
    <citation type="submission" date="2017-05" db="UniProtKB">
        <authorList>
            <consortium name="EnsemblMetazoa"/>
        </authorList>
    </citation>
    <scope>IDENTIFICATION</scope>
</reference>
<keyword evidence="2" id="KW-0547">Nucleotide-binding</keyword>
<proteinExistence type="inferred from homology"/>
<dbReference type="InterPro" id="IPR006703">
    <property type="entry name" value="G_AIG1"/>
</dbReference>
<feature type="region of interest" description="Disordered" evidence="3">
    <location>
        <begin position="302"/>
        <end position="351"/>
    </location>
</feature>
<feature type="compositionally biased region" description="Basic and acidic residues" evidence="3">
    <location>
        <begin position="401"/>
        <end position="413"/>
    </location>
</feature>
<dbReference type="Gene3D" id="3.40.50.300">
    <property type="entry name" value="P-loop containing nucleotide triphosphate hydrolases"/>
    <property type="match status" value="1"/>
</dbReference>
<feature type="domain" description="AIG1-type G" evidence="4">
    <location>
        <begin position="14"/>
        <end position="108"/>
    </location>
</feature>
<dbReference type="SUPFAM" id="SSF52540">
    <property type="entry name" value="P-loop containing nucleoside triphosphate hydrolases"/>
    <property type="match status" value="1"/>
</dbReference>
<dbReference type="Pfam" id="PF04548">
    <property type="entry name" value="AIG1"/>
    <property type="match status" value="1"/>
</dbReference>
<evidence type="ECO:0000256" key="2">
    <source>
        <dbReference type="ARBA" id="ARBA00022741"/>
    </source>
</evidence>
<protein>
    <recommendedName>
        <fullName evidence="4">AIG1-type G domain-containing protein</fullName>
    </recommendedName>
</protein>
<accession>A0A1X7UK06</accession>